<proteinExistence type="predicted"/>
<protein>
    <submittedName>
        <fullName evidence="1">Uncharacterized protein</fullName>
    </submittedName>
</protein>
<organism evidence="1">
    <name type="scientific">Anguilla anguilla</name>
    <name type="common">European freshwater eel</name>
    <name type="synonym">Muraena anguilla</name>
    <dbReference type="NCBI Taxonomy" id="7936"/>
    <lineage>
        <taxon>Eukaryota</taxon>
        <taxon>Metazoa</taxon>
        <taxon>Chordata</taxon>
        <taxon>Craniata</taxon>
        <taxon>Vertebrata</taxon>
        <taxon>Euteleostomi</taxon>
        <taxon>Actinopterygii</taxon>
        <taxon>Neopterygii</taxon>
        <taxon>Teleostei</taxon>
        <taxon>Anguilliformes</taxon>
        <taxon>Anguillidae</taxon>
        <taxon>Anguilla</taxon>
    </lineage>
</organism>
<reference evidence="1" key="1">
    <citation type="submission" date="2014-11" db="EMBL/GenBank/DDBJ databases">
        <authorList>
            <person name="Amaro Gonzalez C."/>
        </authorList>
    </citation>
    <scope>NUCLEOTIDE SEQUENCE</scope>
</reference>
<reference evidence="1" key="2">
    <citation type="journal article" date="2015" name="Fish Shellfish Immunol.">
        <title>Early steps in the European eel (Anguilla anguilla)-Vibrio vulnificus interaction in the gills: Role of the RtxA13 toxin.</title>
        <authorList>
            <person name="Callol A."/>
            <person name="Pajuelo D."/>
            <person name="Ebbesson L."/>
            <person name="Teles M."/>
            <person name="MacKenzie S."/>
            <person name="Amaro C."/>
        </authorList>
    </citation>
    <scope>NUCLEOTIDE SEQUENCE</scope>
</reference>
<evidence type="ECO:0000313" key="1">
    <source>
        <dbReference type="EMBL" id="JAH69440.1"/>
    </source>
</evidence>
<dbReference type="AlphaFoldDB" id="A0A0E9UW85"/>
<name>A0A0E9UW85_ANGAN</name>
<dbReference type="EMBL" id="GBXM01039137">
    <property type="protein sequence ID" value="JAH69440.1"/>
    <property type="molecule type" value="Transcribed_RNA"/>
</dbReference>
<accession>A0A0E9UW85</accession>
<sequence length="21" mass="2412">MTNLCVPYVVGLLFYPIEVKL</sequence>